<dbReference type="PRINTS" id="PR01788">
    <property type="entry name" value="PROSTANOIDR"/>
</dbReference>
<comment type="subunit">
    <text evidence="12">Interacts (via C-terminus) with MKLN1.</text>
</comment>
<sequence>FALLPIAGLGHYSLQWPGTWCFISTGDSQLTGGRLFASAFAVLGLLSLVVTVACNLATIEALVSRCRTKATTSRSSKQWGRIATETLIQLLGIMCVLSACWSPLLVTMLKMIFSHTFEHCKGFSGGAQSSELHKECNFFLTAVRLASLNQILDPWVYLLLRKILLRKFCQAASAVSKCSNSEWKERSITLSEEIRRTAA</sequence>
<keyword evidence="5 13" id="KW-1133">Transmembrane helix</keyword>
<dbReference type="GO" id="GO:0007204">
    <property type="term" value="P:positive regulation of cytosolic calcium ion concentration"/>
    <property type="evidence" value="ECO:0007669"/>
    <property type="project" value="TreeGrafter"/>
</dbReference>
<evidence type="ECO:0000256" key="4">
    <source>
        <dbReference type="ARBA" id="ARBA00022692"/>
    </source>
</evidence>
<evidence type="ECO:0000256" key="11">
    <source>
        <dbReference type="ARBA" id="ARBA00031591"/>
    </source>
</evidence>
<proteinExistence type="predicted"/>
<evidence type="ECO:0000256" key="1">
    <source>
        <dbReference type="ARBA" id="ARBA00004651"/>
    </source>
</evidence>
<evidence type="ECO:0000256" key="6">
    <source>
        <dbReference type="ARBA" id="ARBA00023040"/>
    </source>
</evidence>
<dbReference type="Proteomes" id="UP000053330">
    <property type="component" value="Unassembled WGS sequence"/>
</dbReference>
<keyword evidence="4 13" id="KW-0812">Transmembrane</keyword>
<dbReference type="InterPro" id="IPR000276">
    <property type="entry name" value="GPCR_Rhodpsn"/>
</dbReference>
<evidence type="ECO:0000256" key="12">
    <source>
        <dbReference type="ARBA" id="ARBA00046395"/>
    </source>
</evidence>
<dbReference type="InterPro" id="IPR008365">
    <property type="entry name" value="Prostanoid_rcpt"/>
</dbReference>
<reference evidence="14 15" key="1">
    <citation type="submission" date="2014-04" db="EMBL/GenBank/DDBJ databases">
        <title>Genome evolution of avian class.</title>
        <authorList>
            <person name="Zhang G."/>
            <person name="Li C."/>
        </authorList>
    </citation>
    <scope>NUCLEOTIDE SEQUENCE [LARGE SCALE GENOMIC DNA]</scope>
    <source>
        <strain evidence="14">BGI_N324</strain>
    </source>
</reference>
<evidence type="ECO:0000256" key="10">
    <source>
        <dbReference type="ARBA" id="ARBA00023224"/>
    </source>
</evidence>
<evidence type="ECO:0000256" key="8">
    <source>
        <dbReference type="ARBA" id="ARBA00023170"/>
    </source>
</evidence>
<evidence type="ECO:0000256" key="13">
    <source>
        <dbReference type="SAM" id="Phobius"/>
    </source>
</evidence>
<dbReference type="PANTHER" id="PTHR11866">
    <property type="entry name" value="G-PROTEIN COUPLED RECEPTOR FAMILY 1 MEMBER"/>
    <property type="match status" value="1"/>
</dbReference>
<evidence type="ECO:0000313" key="15">
    <source>
        <dbReference type="Proteomes" id="UP000053330"/>
    </source>
</evidence>
<evidence type="ECO:0000256" key="5">
    <source>
        <dbReference type="ARBA" id="ARBA00022989"/>
    </source>
</evidence>
<dbReference type="GO" id="GO:0004957">
    <property type="term" value="F:prostaglandin E receptor activity"/>
    <property type="evidence" value="ECO:0007669"/>
    <property type="project" value="TreeGrafter"/>
</dbReference>
<evidence type="ECO:0000256" key="2">
    <source>
        <dbReference type="ARBA" id="ARBA00015397"/>
    </source>
</evidence>
<keyword evidence="15" id="KW-1185">Reference proteome</keyword>
<keyword evidence="6" id="KW-0297">G-protein coupled receptor</keyword>
<evidence type="ECO:0000256" key="7">
    <source>
        <dbReference type="ARBA" id="ARBA00023136"/>
    </source>
</evidence>
<dbReference type="GO" id="GO:0005886">
    <property type="term" value="C:plasma membrane"/>
    <property type="evidence" value="ECO:0007669"/>
    <property type="project" value="UniProtKB-SubCell"/>
</dbReference>
<dbReference type="SUPFAM" id="SSF81321">
    <property type="entry name" value="Family A G protein-coupled receptor-like"/>
    <property type="match status" value="1"/>
</dbReference>
<keyword evidence="3" id="KW-1003">Cell membrane</keyword>
<feature type="transmembrane region" description="Helical" evidence="13">
    <location>
        <begin position="82"/>
        <end position="104"/>
    </location>
</feature>
<keyword evidence="10" id="KW-0807">Transducer</keyword>
<dbReference type="GO" id="GO:0007189">
    <property type="term" value="P:adenylate cyclase-activating G protein-coupled receptor signaling pathway"/>
    <property type="evidence" value="ECO:0007669"/>
    <property type="project" value="TreeGrafter"/>
</dbReference>
<dbReference type="PANTHER" id="PTHR11866:SF10">
    <property type="entry name" value="PROSTAGLANDIN E2 RECEPTOR EP3 SUBTYPE"/>
    <property type="match status" value="1"/>
</dbReference>
<keyword evidence="8 14" id="KW-0675">Receptor</keyword>
<dbReference type="GO" id="GO:0006954">
    <property type="term" value="P:inflammatory response"/>
    <property type="evidence" value="ECO:0007669"/>
    <property type="project" value="TreeGrafter"/>
</dbReference>
<accession>A0A091KX38</accession>
<keyword evidence="7 13" id="KW-0472">Membrane</keyword>
<feature type="transmembrane region" description="Helical" evidence="13">
    <location>
        <begin position="35"/>
        <end position="62"/>
    </location>
</feature>
<dbReference type="AlphaFoldDB" id="A0A091KX38"/>
<name>A0A091KX38_9AVES</name>
<dbReference type="Pfam" id="PF00001">
    <property type="entry name" value="7tm_1"/>
    <property type="match status" value="1"/>
</dbReference>
<dbReference type="GO" id="GO:0060455">
    <property type="term" value="P:negative regulation of gastric acid secretion"/>
    <property type="evidence" value="ECO:0007669"/>
    <property type="project" value="TreeGrafter"/>
</dbReference>
<dbReference type="GO" id="GO:0014827">
    <property type="term" value="P:intestine smooth muscle contraction"/>
    <property type="evidence" value="ECO:0007669"/>
    <property type="project" value="TreeGrafter"/>
</dbReference>
<gene>
    <name evidence="14" type="ORF">N324_07317</name>
</gene>
<feature type="non-terminal residue" evidence="14">
    <location>
        <position position="1"/>
    </location>
</feature>
<comment type="subcellular location">
    <subcellularLocation>
        <location evidence="1">Cell membrane</location>
        <topology evidence="1">Multi-pass membrane protein</topology>
    </subcellularLocation>
</comment>
<protein>
    <recommendedName>
        <fullName evidence="2">Prostaglandin E2 receptor EP3 subtype</fullName>
    </recommendedName>
    <alternativeName>
        <fullName evidence="11">Prostanoid EP3 receptor</fullName>
    </alternativeName>
</protein>
<keyword evidence="9" id="KW-0325">Glycoprotein</keyword>
<evidence type="ECO:0000256" key="9">
    <source>
        <dbReference type="ARBA" id="ARBA00023180"/>
    </source>
</evidence>
<evidence type="ECO:0000313" key="14">
    <source>
        <dbReference type="EMBL" id="KFP43835.1"/>
    </source>
</evidence>
<dbReference type="GO" id="GO:0007200">
    <property type="term" value="P:phospholipase C-activating G protein-coupled receptor signaling pathway"/>
    <property type="evidence" value="ECO:0007669"/>
    <property type="project" value="TreeGrafter"/>
</dbReference>
<dbReference type="EMBL" id="KK757559">
    <property type="protein sequence ID" value="KFP43835.1"/>
    <property type="molecule type" value="Genomic_DNA"/>
</dbReference>
<dbReference type="Gene3D" id="1.20.1070.10">
    <property type="entry name" value="Rhodopsin 7-helix transmembrane proteins"/>
    <property type="match status" value="1"/>
</dbReference>
<evidence type="ECO:0000256" key="3">
    <source>
        <dbReference type="ARBA" id="ARBA00022475"/>
    </source>
</evidence>
<feature type="non-terminal residue" evidence="14">
    <location>
        <position position="199"/>
    </location>
</feature>
<organism evidence="14 15">
    <name type="scientific">Chlamydotis macqueenii</name>
    <name type="common">Macqueen's bustard</name>
    <dbReference type="NCBI Taxonomy" id="187382"/>
    <lineage>
        <taxon>Eukaryota</taxon>
        <taxon>Metazoa</taxon>
        <taxon>Chordata</taxon>
        <taxon>Craniata</taxon>
        <taxon>Vertebrata</taxon>
        <taxon>Euteleostomi</taxon>
        <taxon>Archelosauria</taxon>
        <taxon>Archosauria</taxon>
        <taxon>Dinosauria</taxon>
        <taxon>Saurischia</taxon>
        <taxon>Theropoda</taxon>
        <taxon>Coelurosauria</taxon>
        <taxon>Aves</taxon>
        <taxon>Neognathae</taxon>
        <taxon>Neoaves</taxon>
        <taxon>Otidimorphae</taxon>
        <taxon>Otidiformes</taxon>
        <taxon>Otididae</taxon>
        <taxon>Chlamydotis</taxon>
    </lineage>
</organism>